<evidence type="ECO:0000256" key="1">
    <source>
        <dbReference type="ARBA" id="ARBA00006174"/>
    </source>
</evidence>
<feature type="signal peptide" evidence="2">
    <location>
        <begin position="1"/>
        <end position="30"/>
    </location>
</feature>
<dbReference type="PANTHER" id="PTHR16943:SF8">
    <property type="entry name" value="2-METHYLCITRATE DEHYDRATASE"/>
    <property type="match status" value="1"/>
</dbReference>
<gene>
    <name evidence="5" type="ORF">SNE35_23050</name>
</gene>
<name>A0ABU5DM64_9BURK</name>
<dbReference type="InterPro" id="IPR006311">
    <property type="entry name" value="TAT_signal"/>
</dbReference>
<protein>
    <submittedName>
        <fullName evidence="5">MmgE/PrpD family protein</fullName>
    </submittedName>
</protein>
<sequence length="494" mass="52391">MSNTFDRRQMLVRGTAGALAAGLGAGQALAQTATQAAPPGAAPKGPPPEPVTRILAHYAATAPLQQLPDAVRKEAARTLMNWVGCAVGGSRQDAPQRAIKALKPFSGPAQAGLFGRSERFDALNAALINGISSHVLDFDDTHLKTIIHPAGPVASALTAFAEYRPVSGADFMHALVLGGEIECRMGNSVFPEHYAMGWHITGTTGVFGAAAAVGRVLGLDEERMIHALGIAASQPVGLKVQFGSDTKSFHPGKAAQNGMLAALLAEQGYTASKVAIEGFDGWGQAASSRHDWSEVTRGLGERYEIGLNTYKPFACGIVAHPAIDAAIQLREANQLKPEQIKAVTLKVHPLVLNLMGKTEPGMGLEGKFSVYHAVAAALVTGRGGDQAFSDKTVQDPTVIALRKKVEAIVDPAIKADQVDMTVLLQDGRQLHLFIEHAVGSQLHPMSDKQLEDKFSGQAEDILPAAQTRKLMDLCWNGWQLKDAGEILRVGALQR</sequence>
<dbReference type="RefSeq" id="WP_320425371.1">
    <property type="nucleotide sequence ID" value="NZ_JAXCLA010000008.1"/>
</dbReference>
<evidence type="ECO:0000313" key="5">
    <source>
        <dbReference type="EMBL" id="MDY0747400.1"/>
    </source>
</evidence>
<dbReference type="EMBL" id="JAXCLA010000008">
    <property type="protein sequence ID" value="MDY0747400.1"/>
    <property type="molecule type" value="Genomic_DNA"/>
</dbReference>
<comment type="similarity">
    <text evidence="1">Belongs to the PrpD family.</text>
</comment>
<dbReference type="InterPro" id="IPR045336">
    <property type="entry name" value="MmgE_PrpD_N"/>
</dbReference>
<dbReference type="InterPro" id="IPR045337">
    <property type="entry name" value="MmgE_PrpD_C"/>
</dbReference>
<dbReference type="PANTHER" id="PTHR16943">
    <property type="entry name" value="2-METHYLCITRATE DEHYDRATASE-RELATED"/>
    <property type="match status" value="1"/>
</dbReference>
<dbReference type="Gene3D" id="1.10.4100.10">
    <property type="entry name" value="2-methylcitrate dehydratase PrpD"/>
    <property type="match status" value="1"/>
</dbReference>
<reference evidence="5 6" key="1">
    <citation type="submission" date="2023-11" db="EMBL/GenBank/DDBJ databases">
        <title>Paucibacter sp. nov., isolated from fresh soil in Korea.</title>
        <authorList>
            <person name="Le N.T.T."/>
        </authorList>
    </citation>
    <scope>NUCLEOTIDE SEQUENCE [LARGE SCALE GENOMIC DNA]</scope>
    <source>
        <strain evidence="5 6">R3-3</strain>
    </source>
</reference>
<dbReference type="Proteomes" id="UP001285263">
    <property type="component" value="Unassembled WGS sequence"/>
</dbReference>
<dbReference type="InterPro" id="IPR036148">
    <property type="entry name" value="MmgE/PrpD_sf"/>
</dbReference>
<organism evidence="5 6">
    <name type="scientific">Roseateles agri</name>
    <dbReference type="NCBI Taxonomy" id="3098619"/>
    <lineage>
        <taxon>Bacteria</taxon>
        <taxon>Pseudomonadati</taxon>
        <taxon>Pseudomonadota</taxon>
        <taxon>Betaproteobacteria</taxon>
        <taxon>Burkholderiales</taxon>
        <taxon>Sphaerotilaceae</taxon>
        <taxon>Roseateles</taxon>
    </lineage>
</organism>
<dbReference type="InterPro" id="IPR042183">
    <property type="entry name" value="MmgE/PrpD_sf_1"/>
</dbReference>
<dbReference type="InterPro" id="IPR042188">
    <property type="entry name" value="MmgE/PrpD_sf_2"/>
</dbReference>
<dbReference type="SUPFAM" id="SSF103378">
    <property type="entry name" value="2-methylcitrate dehydratase PrpD"/>
    <property type="match status" value="1"/>
</dbReference>
<evidence type="ECO:0000256" key="2">
    <source>
        <dbReference type="SAM" id="SignalP"/>
    </source>
</evidence>
<dbReference type="Pfam" id="PF19305">
    <property type="entry name" value="MmgE_PrpD_C"/>
    <property type="match status" value="1"/>
</dbReference>
<dbReference type="PROSITE" id="PS51318">
    <property type="entry name" value="TAT"/>
    <property type="match status" value="1"/>
</dbReference>
<dbReference type="Gene3D" id="3.30.1330.120">
    <property type="entry name" value="2-methylcitrate dehydratase PrpD"/>
    <property type="match status" value="1"/>
</dbReference>
<proteinExistence type="inferred from homology"/>
<keyword evidence="6" id="KW-1185">Reference proteome</keyword>
<dbReference type="InterPro" id="IPR005656">
    <property type="entry name" value="MmgE_PrpD"/>
</dbReference>
<evidence type="ECO:0000313" key="6">
    <source>
        <dbReference type="Proteomes" id="UP001285263"/>
    </source>
</evidence>
<feature type="chain" id="PRO_5045332594" evidence="2">
    <location>
        <begin position="31"/>
        <end position="494"/>
    </location>
</feature>
<evidence type="ECO:0000259" key="4">
    <source>
        <dbReference type="Pfam" id="PF19305"/>
    </source>
</evidence>
<feature type="domain" description="MmgE/PrpD C-terminal" evidence="4">
    <location>
        <begin position="313"/>
        <end position="476"/>
    </location>
</feature>
<keyword evidence="2" id="KW-0732">Signal</keyword>
<feature type="domain" description="MmgE/PrpD N-terminal" evidence="3">
    <location>
        <begin position="54"/>
        <end position="293"/>
    </location>
</feature>
<accession>A0ABU5DM64</accession>
<dbReference type="Pfam" id="PF03972">
    <property type="entry name" value="MmgE_PrpD_N"/>
    <property type="match status" value="1"/>
</dbReference>
<comment type="caution">
    <text evidence="5">The sequence shown here is derived from an EMBL/GenBank/DDBJ whole genome shotgun (WGS) entry which is preliminary data.</text>
</comment>
<evidence type="ECO:0000259" key="3">
    <source>
        <dbReference type="Pfam" id="PF03972"/>
    </source>
</evidence>